<protein>
    <recommendedName>
        <fullName evidence="2">Polysaccharide lyase 14 domain-containing protein</fullName>
    </recommendedName>
</protein>
<dbReference type="Gene3D" id="2.60.120.200">
    <property type="match status" value="1"/>
</dbReference>
<keyword evidence="4" id="KW-1185">Reference proteome</keyword>
<organism evidence="3 4">
    <name type="scientific">Rhizopus oryzae</name>
    <name type="common">Mucormycosis agent</name>
    <name type="synonym">Rhizopus arrhizus var. delemar</name>
    <dbReference type="NCBI Taxonomy" id="64495"/>
    <lineage>
        <taxon>Eukaryota</taxon>
        <taxon>Fungi</taxon>
        <taxon>Fungi incertae sedis</taxon>
        <taxon>Mucoromycota</taxon>
        <taxon>Mucoromycotina</taxon>
        <taxon>Mucoromycetes</taxon>
        <taxon>Mucorales</taxon>
        <taxon>Mucorineae</taxon>
        <taxon>Rhizopodaceae</taxon>
        <taxon>Rhizopus</taxon>
    </lineage>
</organism>
<dbReference type="EMBL" id="JAANQT010000785">
    <property type="protein sequence ID" value="KAG1308393.1"/>
    <property type="molecule type" value="Genomic_DNA"/>
</dbReference>
<dbReference type="InterPro" id="IPR048958">
    <property type="entry name" value="Polysacc_lyase_14"/>
</dbReference>
<feature type="domain" description="Polysaccharide lyase 14" evidence="2">
    <location>
        <begin position="87"/>
        <end position="297"/>
    </location>
</feature>
<accession>A0A9P6X9E5</accession>
<dbReference type="Proteomes" id="UP000716291">
    <property type="component" value="Unassembled WGS sequence"/>
</dbReference>
<feature type="chain" id="PRO_5040303674" description="Polysaccharide lyase 14 domain-containing protein" evidence="1">
    <location>
        <begin position="24"/>
        <end position="302"/>
    </location>
</feature>
<dbReference type="OrthoDB" id="10069995at2759"/>
<sequence length="302" mass="34705">MIYKQLVLFITLFVILLCTAVQASEHVALEKRGAKYWKFTNWNKYKKAKVGTTAKWNNKWHIPKHRGWLWAWKGSEKQNAAYRDPTKKTKDLVLRVKYNAHSRNPEVNPIGGLGFLAEPLTATKSTKKVTFQYSVYFPKSFKFVKGGKLPGIYGGNGECTGGDESGSCFTSRLMWRDDGEGEIYAYLPHNKQRSDLCDNKTNICNSDYGYSLGRSKFSFKKGKWVTVKQVIDFNTKNNKNGRMRLYVDGVKKVDIKKVVIRTTRTPKSIGIMFHTFFGGSDSTWSTPRNQYSYFKNFKLQLS</sequence>
<gene>
    <name evidence="3" type="ORF">G6F64_006077</name>
</gene>
<keyword evidence="1" id="KW-0732">Signal</keyword>
<dbReference type="PANTHER" id="PTHR40124">
    <property type="match status" value="1"/>
</dbReference>
<feature type="signal peptide" evidence="1">
    <location>
        <begin position="1"/>
        <end position="23"/>
    </location>
</feature>
<evidence type="ECO:0000256" key="1">
    <source>
        <dbReference type="SAM" id="SignalP"/>
    </source>
</evidence>
<comment type="caution">
    <text evidence="3">The sequence shown here is derived from an EMBL/GenBank/DDBJ whole genome shotgun (WGS) entry which is preliminary data.</text>
</comment>
<evidence type="ECO:0000259" key="2">
    <source>
        <dbReference type="Pfam" id="PF21294"/>
    </source>
</evidence>
<evidence type="ECO:0000313" key="4">
    <source>
        <dbReference type="Proteomes" id="UP000716291"/>
    </source>
</evidence>
<dbReference type="Pfam" id="PF21294">
    <property type="entry name" value="Polysacc_lyase_14"/>
    <property type="match status" value="1"/>
</dbReference>
<name>A0A9P6X9E5_RHIOR</name>
<reference evidence="3" key="1">
    <citation type="journal article" date="2020" name="Microb. Genom.">
        <title>Genetic diversity of clinical and environmental Mucorales isolates obtained from an investigation of mucormycosis cases among solid organ transplant recipients.</title>
        <authorList>
            <person name="Nguyen M.H."/>
            <person name="Kaul D."/>
            <person name="Muto C."/>
            <person name="Cheng S.J."/>
            <person name="Richter R.A."/>
            <person name="Bruno V.M."/>
            <person name="Liu G."/>
            <person name="Beyhan S."/>
            <person name="Sundermann A.J."/>
            <person name="Mounaud S."/>
            <person name="Pasculle A.W."/>
            <person name="Nierman W.C."/>
            <person name="Driscoll E."/>
            <person name="Cumbie R."/>
            <person name="Clancy C.J."/>
            <person name="Dupont C.L."/>
        </authorList>
    </citation>
    <scope>NUCLEOTIDE SEQUENCE</scope>
    <source>
        <strain evidence="3">GL11</strain>
    </source>
</reference>
<proteinExistence type="predicted"/>
<dbReference type="AlphaFoldDB" id="A0A9P6X9E5"/>
<evidence type="ECO:0000313" key="3">
    <source>
        <dbReference type="EMBL" id="KAG1308393.1"/>
    </source>
</evidence>
<dbReference type="PANTHER" id="PTHR40124:SF1">
    <property type="entry name" value="DISAGGREGATASE RELATED REPEAT PROTEIN"/>
    <property type="match status" value="1"/>
</dbReference>